<evidence type="ECO:0000256" key="5">
    <source>
        <dbReference type="ARBA" id="ARBA00023136"/>
    </source>
</evidence>
<dbReference type="GO" id="GO:0005739">
    <property type="term" value="C:mitochondrion"/>
    <property type="evidence" value="ECO:0007669"/>
    <property type="project" value="TreeGrafter"/>
</dbReference>
<accession>B4LF63</accession>
<keyword evidence="8" id="KW-1185">Reference proteome</keyword>
<dbReference type="GO" id="GO:0061668">
    <property type="term" value="P:mitochondrial ribosome assembly"/>
    <property type="evidence" value="ECO:0007669"/>
    <property type="project" value="TreeGrafter"/>
</dbReference>
<name>B4LF63_DROVI</name>
<evidence type="ECO:0000256" key="6">
    <source>
        <dbReference type="RuleBase" id="RU363053"/>
    </source>
</evidence>
<keyword evidence="5 6" id="KW-0472">Membrane</keyword>
<dbReference type="InterPro" id="IPR007248">
    <property type="entry name" value="Mpv17_PMP22"/>
</dbReference>
<gene>
    <name evidence="7" type="primary">Dvir\GJ11665</name>
    <name evidence="7" type="ORF">Dvir_GJ11665</name>
</gene>
<comment type="similarity">
    <text evidence="2 6">Belongs to the peroxisomal membrane protein PXMP2/4 family.</text>
</comment>
<sequence length="223" mass="26513">MSMRNRERWQKVQTILSRWHNVAFSKKFLLFTNLGISISLSMLGDTMEQSYERLTGQIEGWDRTRTLRMGISGFTVGIVCHYWYQCLDYYYPKRTLKTVVHKILLDQFICSPFYIGVFFLTMGLLEDNTWEEVKEEINDKALTLYKAEWTVWPVAQLINFFFVSPKYRVLYDNTISLGYDVYTSRVKYRKKEPPKMLSNSAALNIYKAHRNQTKPRQHPTKKN</sequence>
<evidence type="ECO:0000313" key="7">
    <source>
        <dbReference type="EMBL" id="EDW70251.2"/>
    </source>
</evidence>
<dbReference type="InParanoid" id="B4LF63"/>
<evidence type="ECO:0000256" key="4">
    <source>
        <dbReference type="ARBA" id="ARBA00022989"/>
    </source>
</evidence>
<keyword evidence="4 6" id="KW-1133">Transmembrane helix</keyword>
<dbReference type="STRING" id="7244.B4LF63"/>
<dbReference type="FunCoup" id="B4LF63">
    <property type="interactions" value="113"/>
</dbReference>
<feature type="transmembrane region" description="Helical" evidence="6">
    <location>
        <begin position="104"/>
        <end position="125"/>
    </location>
</feature>
<evidence type="ECO:0000256" key="2">
    <source>
        <dbReference type="ARBA" id="ARBA00006824"/>
    </source>
</evidence>
<dbReference type="HOGENOM" id="CLU_049109_4_1_1"/>
<protein>
    <recommendedName>
        <fullName evidence="9">Mpv17-like protein 2</fullName>
    </recommendedName>
</protein>
<comment type="subcellular location">
    <subcellularLocation>
        <location evidence="1">Membrane</location>
        <topology evidence="1">Multi-pass membrane protein</topology>
    </subcellularLocation>
</comment>
<evidence type="ECO:0008006" key="9">
    <source>
        <dbReference type="Google" id="ProtNLM"/>
    </source>
</evidence>
<dbReference type="PANTHER" id="PTHR11266">
    <property type="entry name" value="PEROXISOMAL MEMBRANE PROTEIN 2, PXMP2 MPV17"/>
    <property type="match status" value="1"/>
</dbReference>
<reference evidence="7 8" key="1">
    <citation type="journal article" date="2007" name="Nature">
        <title>Evolution of genes and genomes on the Drosophila phylogeny.</title>
        <authorList>
            <consortium name="Drosophila 12 Genomes Consortium"/>
            <person name="Clark A.G."/>
            <person name="Eisen M.B."/>
            <person name="Smith D.R."/>
            <person name="Bergman C.M."/>
            <person name="Oliver B."/>
            <person name="Markow T.A."/>
            <person name="Kaufman T.C."/>
            <person name="Kellis M."/>
            <person name="Gelbart W."/>
            <person name="Iyer V.N."/>
            <person name="Pollard D.A."/>
            <person name="Sackton T.B."/>
            <person name="Larracuente A.M."/>
            <person name="Singh N.D."/>
            <person name="Abad J.P."/>
            <person name="Abt D.N."/>
            <person name="Adryan B."/>
            <person name="Aguade M."/>
            <person name="Akashi H."/>
            <person name="Anderson W.W."/>
            <person name="Aquadro C.F."/>
            <person name="Ardell D.H."/>
            <person name="Arguello R."/>
            <person name="Artieri C.G."/>
            <person name="Barbash D.A."/>
            <person name="Barker D."/>
            <person name="Barsanti P."/>
            <person name="Batterham P."/>
            <person name="Batzoglou S."/>
            <person name="Begun D."/>
            <person name="Bhutkar A."/>
            <person name="Blanco E."/>
            <person name="Bosak S.A."/>
            <person name="Bradley R.K."/>
            <person name="Brand A.D."/>
            <person name="Brent M.R."/>
            <person name="Brooks A.N."/>
            <person name="Brown R.H."/>
            <person name="Butlin R.K."/>
            <person name="Caggese C."/>
            <person name="Calvi B.R."/>
            <person name="Bernardo de Carvalho A."/>
            <person name="Caspi A."/>
            <person name="Castrezana S."/>
            <person name="Celniker S.E."/>
            <person name="Chang J.L."/>
            <person name="Chapple C."/>
            <person name="Chatterji S."/>
            <person name="Chinwalla A."/>
            <person name="Civetta A."/>
            <person name="Clifton S.W."/>
            <person name="Comeron J.M."/>
            <person name="Costello J.C."/>
            <person name="Coyne J.A."/>
            <person name="Daub J."/>
            <person name="David R.G."/>
            <person name="Delcher A.L."/>
            <person name="Delehaunty K."/>
            <person name="Do C.B."/>
            <person name="Ebling H."/>
            <person name="Edwards K."/>
            <person name="Eickbush T."/>
            <person name="Evans J.D."/>
            <person name="Filipski A."/>
            <person name="Findeiss S."/>
            <person name="Freyhult E."/>
            <person name="Fulton L."/>
            <person name="Fulton R."/>
            <person name="Garcia A.C."/>
            <person name="Gardiner A."/>
            <person name="Garfield D.A."/>
            <person name="Garvin B.E."/>
            <person name="Gibson G."/>
            <person name="Gilbert D."/>
            <person name="Gnerre S."/>
            <person name="Godfrey J."/>
            <person name="Good R."/>
            <person name="Gotea V."/>
            <person name="Gravely B."/>
            <person name="Greenberg A.J."/>
            <person name="Griffiths-Jones S."/>
            <person name="Gross S."/>
            <person name="Guigo R."/>
            <person name="Gustafson E.A."/>
            <person name="Haerty W."/>
            <person name="Hahn M.W."/>
            <person name="Halligan D.L."/>
            <person name="Halpern A.L."/>
            <person name="Halter G.M."/>
            <person name="Han M.V."/>
            <person name="Heger A."/>
            <person name="Hillier L."/>
            <person name="Hinrichs A.S."/>
            <person name="Holmes I."/>
            <person name="Hoskins R.A."/>
            <person name="Hubisz M.J."/>
            <person name="Hultmark D."/>
            <person name="Huntley M.A."/>
            <person name="Jaffe D.B."/>
            <person name="Jagadeeshan S."/>
            <person name="Jeck W.R."/>
            <person name="Johnson J."/>
            <person name="Jones C.D."/>
            <person name="Jordan W.C."/>
            <person name="Karpen G.H."/>
            <person name="Kataoka E."/>
            <person name="Keightley P.D."/>
            <person name="Kheradpour P."/>
            <person name="Kirkness E.F."/>
            <person name="Koerich L.B."/>
            <person name="Kristiansen K."/>
            <person name="Kudrna D."/>
            <person name="Kulathinal R.J."/>
            <person name="Kumar S."/>
            <person name="Kwok R."/>
            <person name="Lander E."/>
            <person name="Langley C.H."/>
            <person name="Lapoint R."/>
            <person name="Lazzaro B.P."/>
            <person name="Lee S.J."/>
            <person name="Levesque L."/>
            <person name="Li R."/>
            <person name="Lin C.F."/>
            <person name="Lin M.F."/>
            <person name="Lindblad-Toh K."/>
            <person name="Llopart A."/>
            <person name="Long M."/>
            <person name="Low L."/>
            <person name="Lozovsky E."/>
            <person name="Lu J."/>
            <person name="Luo M."/>
            <person name="Machado C.A."/>
            <person name="Makalowski W."/>
            <person name="Marzo M."/>
            <person name="Matsuda M."/>
            <person name="Matzkin L."/>
            <person name="McAllister B."/>
            <person name="McBride C.S."/>
            <person name="McKernan B."/>
            <person name="McKernan K."/>
            <person name="Mendez-Lago M."/>
            <person name="Minx P."/>
            <person name="Mollenhauer M.U."/>
            <person name="Montooth K."/>
            <person name="Mount S.M."/>
            <person name="Mu X."/>
            <person name="Myers E."/>
            <person name="Negre B."/>
            <person name="Newfeld S."/>
            <person name="Nielsen R."/>
            <person name="Noor M.A."/>
            <person name="O'Grady P."/>
            <person name="Pachter L."/>
            <person name="Papaceit M."/>
            <person name="Parisi M.J."/>
            <person name="Parisi M."/>
            <person name="Parts L."/>
            <person name="Pedersen J.S."/>
            <person name="Pesole G."/>
            <person name="Phillippy A.M."/>
            <person name="Ponting C.P."/>
            <person name="Pop M."/>
            <person name="Porcelli D."/>
            <person name="Powell J.R."/>
            <person name="Prohaska S."/>
            <person name="Pruitt K."/>
            <person name="Puig M."/>
            <person name="Quesneville H."/>
            <person name="Ram K.R."/>
            <person name="Rand D."/>
            <person name="Rasmussen M.D."/>
            <person name="Reed L.K."/>
            <person name="Reenan R."/>
            <person name="Reily A."/>
            <person name="Remington K.A."/>
            <person name="Rieger T.T."/>
            <person name="Ritchie M.G."/>
            <person name="Robin C."/>
            <person name="Rogers Y.H."/>
            <person name="Rohde C."/>
            <person name="Rozas J."/>
            <person name="Rubenfield M.J."/>
            <person name="Ruiz A."/>
            <person name="Russo S."/>
            <person name="Salzberg S.L."/>
            <person name="Sanchez-Gracia A."/>
            <person name="Saranga D.J."/>
            <person name="Sato H."/>
            <person name="Schaeffer S.W."/>
            <person name="Schatz M.C."/>
            <person name="Schlenke T."/>
            <person name="Schwartz R."/>
            <person name="Segarra C."/>
            <person name="Singh R.S."/>
            <person name="Sirot L."/>
            <person name="Sirota M."/>
            <person name="Sisneros N.B."/>
            <person name="Smith C.D."/>
            <person name="Smith T.F."/>
            <person name="Spieth J."/>
            <person name="Stage D.E."/>
            <person name="Stark A."/>
            <person name="Stephan W."/>
            <person name="Strausberg R.L."/>
            <person name="Strempel S."/>
            <person name="Sturgill D."/>
            <person name="Sutton G."/>
            <person name="Sutton G.G."/>
            <person name="Tao W."/>
            <person name="Teichmann S."/>
            <person name="Tobari Y.N."/>
            <person name="Tomimura Y."/>
            <person name="Tsolas J.M."/>
            <person name="Valente V.L."/>
            <person name="Venter E."/>
            <person name="Venter J.C."/>
            <person name="Vicario S."/>
            <person name="Vieira F.G."/>
            <person name="Vilella A.J."/>
            <person name="Villasante A."/>
            <person name="Walenz B."/>
            <person name="Wang J."/>
            <person name="Wasserman M."/>
            <person name="Watts T."/>
            <person name="Wilson D."/>
            <person name="Wilson R.K."/>
            <person name="Wing R.A."/>
            <person name="Wolfner M.F."/>
            <person name="Wong A."/>
            <person name="Wong G.K."/>
            <person name="Wu C.I."/>
            <person name="Wu G."/>
            <person name="Yamamoto D."/>
            <person name="Yang H.P."/>
            <person name="Yang S.P."/>
            <person name="Yorke J.A."/>
            <person name="Yoshida K."/>
            <person name="Zdobnov E."/>
            <person name="Zhang P."/>
            <person name="Zhang Y."/>
            <person name="Zimin A.V."/>
            <person name="Baldwin J."/>
            <person name="Abdouelleil A."/>
            <person name="Abdulkadir J."/>
            <person name="Abebe A."/>
            <person name="Abera B."/>
            <person name="Abreu J."/>
            <person name="Acer S.C."/>
            <person name="Aftuck L."/>
            <person name="Alexander A."/>
            <person name="An P."/>
            <person name="Anderson E."/>
            <person name="Anderson S."/>
            <person name="Arachi H."/>
            <person name="Azer M."/>
            <person name="Bachantsang P."/>
            <person name="Barry A."/>
            <person name="Bayul T."/>
            <person name="Berlin A."/>
            <person name="Bessette D."/>
            <person name="Bloom T."/>
            <person name="Blye J."/>
            <person name="Boguslavskiy L."/>
            <person name="Bonnet C."/>
            <person name="Boukhgalter B."/>
            <person name="Bourzgui I."/>
            <person name="Brown A."/>
            <person name="Cahill P."/>
            <person name="Channer S."/>
            <person name="Cheshatsang Y."/>
            <person name="Chuda L."/>
            <person name="Citroen M."/>
            <person name="Collymore A."/>
            <person name="Cooke P."/>
            <person name="Costello M."/>
            <person name="D'Aco K."/>
            <person name="Daza R."/>
            <person name="De Haan G."/>
            <person name="DeGray S."/>
            <person name="DeMaso C."/>
            <person name="Dhargay N."/>
            <person name="Dooley K."/>
            <person name="Dooley E."/>
            <person name="Doricent M."/>
            <person name="Dorje P."/>
            <person name="Dorjee K."/>
            <person name="Dupes A."/>
            <person name="Elong R."/>
            <person name="Falk J."/>
            <person name="Farina A."/>
            <person name="Faro S."/>
            <person name="Ferguson D."/>
            <person name="Fisher S."/>
            <person name="Foley C.D."/>
            <person name="Franke A."/>
            <person name="Friedrich D."/>
            <person name="Gadbois L."/>
            <person name="Gearin G."/>
            <person name="Gearin C.R."/>
            <person name="Giannoukos G."/>
            <person name="Goode T."/>
            <person name="Graham J."/>
            <person name="Grandbois E."/>
            <person name="Grewal S."/>
            <person name="Gyaltsen K."/>
            <person name="Hafez N."/>
            <person name="Hagos B."/>
            <person name="Hall J."/>
            <person name="Henson C."/>
            <person name="Hollinger A."/>
            <person name="Honan T."/>
            <person name="Huard M.D."/>
            <person name="Hughes L."/>
            <person name="Hurhula B."/>
            <person name="Husby M.E."/>
            <person name="Kamat A."/>
            <person name="Kanga B."/>
            <person name="Kashin S."/>
            <person name="Khazanovich D."/>
            <person name="Kisner P."/>
            <person name="Lance K."/>
            <person name="Lara M."/>
            <person name="Lee W."/>
            <person name="Lennon N."/>
            <person name="Letendre F."/>
            <person name="LeVine R."/>
            <person name="Lipovsky A."/>
            <person name="Liu X."/>
            <person name="Liu J."/>
            <person name="Liu S."/>
            <person name="Lokyitsang T."/>
            <person name="Lokyitsang Y."/>
            <person name="Lubonja R."/>
            <person name="Lui A."/>
            <person name="MacDonald P."/>
            <person name="Magnisalis V."/>
            <person name="Maru K."/>
            <person name="Matthews C."/>
            <person name="McCusker W."/>
            <person name="McDonough S."/>
            <person name="Mehta T."/>
            <person name="Meldrim J."/>
            <person name="Meneus L."/>
            <person name="Mihai O."/>
            <person name="Mihalev A."/>
            <person name="Mihova T."/>
            <person name="Mittelman R."/>
            <person name="Mlenga V."/>
            <person name="Montmayeur A."/>
            <person name="Mulrain L."/>
            <person name="Navidi A."/>
            <person name="Naylor J."/>
            <person name="Negash T."/>
            <person name="Nguyen T."/>
            <person name="Nguyen N."/>
            <person name="Nicol R."/>
            <person name="Norbu C."/>
            <person name="Norbu N."/>
            <person name="Novod N."/>
            <person name="O'Neill B."/>
            <person name="Osman S."/>
            <person name="Markiewicz E."/>
            <person name="Oyono O.L."/>
            <person name="Patti C."/>
            <person name="Phunkhang P."/>
            <person name="Pierre F."/>
            <person name="Priest M."/>
            <person name="Raghuraman S."/>
            <person name="Rege F."/>
            <person name="Reyes R."/>
            <person name="Rise C."/>
            <person name="Rogov P."/>
            <person name="Ross K."/>
            <person name="Ryan E."/>
            <person name="Settipalli S."/>
            <person name="Shea T."/>
            <person name="Sherpa N."/>
            <person name="Shi L."/>
            <person name="Shih D."/>
            <person name="Sparrow T."/>
            <person name="Spaulding J."/>
            <person name="Stalker J."/>
            <person name="Stange-Thomann N."/>
            <person name="Stavropoulos S."/>
            <person name="Stone C."/>
            <person name="Strader C."/>
            <person name="Tesfaye S."/>
            <person name="Thomson T."/>
            <person name="Thoulutsang Y."/>
            <person name="Thoulutsang D."/>
            <person name="Topham K."/>
            <person name="Topping I."/>
            <person name="Tsamla T."/>
            <person name="Vassiliev H."/>
            <person name="Vo A."/>
            <person name="Wangchuk T."/>
            <person name="Wangdi T."/>
            <person name="Weiand M."/>
            <person name="Wilkinson J."/>
            <person name="Wilson A."/>
            <person name="Yadav S."/>
            <person name="Young G."/>
            <person name="Yu Q."/>
            <person name="Zembek L."/>
            <person name="Zhong D."/>
            <person name="Zimmer A."/>
            <person name="Zwirko Z."/>
            <person name="Jaffe D.B."/>
            <person name="Alvarez P."/>
            <person name="Brockman W."/>
            <person name="Butler J."/>
            <person name="Chin C."/>
            <person name="Gnerre S."/>
            <person name="Grabherr M."/>
            <person name="Kleber M."/>
            <person name="Mauceli E."/>
            <person name="MacCallum I."/>
        </authorList>
    </citation>
    <scope>NUCLEOTIDE SEQUENCE [LARGE SCALE GENOMIC DNA]</scope>
    <source>
        <strain evidence="8">Tucson 15010-1051.87</strain>
    </source>
</reference>
<dbReference type="EMBL" id="CH940647">
    <property type="protein sequence ID" value="EDW70251.2"/>
    <property type="molecule type" value="Genomic_DNA"/>
</dbReference>
<organism evidence="7 8">
    <name type="scientific">Drosophila virilis</name>
    <name type="common">Fruit fly</name>
    <dbReference type="NCBI Taxonomy" id="7244"/>
    <lineage>
        <taxon>Eukaryota</taxon>
        <taxon>Metazoa</taxon>
        <taxon>Ecdysozoa</taxon>
        <taxon>Arthropoda</taxon>
        <taxon>Hexapoda</taxon>
        <taxon>Insecta</taxon>
        <taxon>Pterygota</taxon>
        <taxon>Neoptera</taxon>
        <taxon>Endopterygota</taxon>
        <taxon>Diptera</taxon>
        <taxon>Brachycera</taxon>
        <taxon>Muscomorpha</taxon>
        <taxon>Ephydroidea</taxon>
        <taxon>Drosophilidae</taxon>
        <taxon>Drosophila</taxon>
    </lineage>
</organism>
<comment type="caution">
    <text evidence="6">Lacks conserved residue(s) required for the propagation of feature annotation.</text>
</comment>
<dbReference type="PANTHER" id="PTHR11266:SF8">
    <property type="entry name" value="MPV17-LIKE PROTEIN 2"/>
    <property type="match status" value="1"/>
</dbReference>
<evidence type="ECO:0000256" key="3">
    <source>
        <dbReference type="ARBA" id="ARBA00022692"/>
    </source>
</evidence>
<dbReference type="KEGG" id="dvi:6622281"/>
<dbReference type="GO" id="GO:0016020">
    <property type="term" value="C:membrane"/>
    <property type="evidence" value="ECO:0007669"/>
    <property type="project" value="UniProtKB-SubCell"/>
</dbReference>
<evidence type="ECO:0000313" key="8">
    <source>
        <dbReference type="Proteomes" id="UP000008792"/>
    </source>
</evidence>
<dbReference type="AlphaFoldDB" id="B4LF63"/>
<proteinExistence type="inferred from homology"/>
<dbReference type="eggNOG" id="KOG1944">
    <property type="taxonomic scope" value="Eukaryota"/>
</dbReference>
<dbReference type="Pfam" id="PF04117">
    <property type="entry name" value="Mpv17_PMP22"/>
    <property type="match status" value="1"/>
</dbReference>
<evidence type="ECO:0000256" key="1">
    <source>
        <dbReference type="ARBA" id="ARBA00004141"/>
    </source>
</evidence>
<dbReference type="OrthoDB" id="5345392at2759"/>
<keyword evidence="3 6" id="KW-0812">Transmembrane</keyword>
<dbReference type="Proteomes" id="UP000008792">
    <property type="component" value="Unassembled WGS sequence"/>
</dbReference>